<accession>A0A438HE53</accession>
<organism evidence="1 2">
    <name type="scientific">Vitis vinifera</name>
    <name type="common">Grape</name>
    <dbReference type="NCBI Taxonomy" id="29760"/>
    <lineage>
        <taxon>Eukaryota</taxon>
        <taxon>Viridiplantae</taxon>
        <taxon>Streptophyta</taxon>
        <taxon>Embryophyta</taxon>
        <taxon>Tracheophyta</taxon>
        <taxon>Spermatophyta</taxon>
        <taxon>Magnoliopsida</taxon>
        <taxon>eudicotyledons</taxon>
        <taxon>Gunneridae</taxon>
        <taxon>Pentapetalae</taxon>
        <taxon>rosids</taxon>
        <taxon>Vitales</taxon>
        <taxon>Vitaceae</taxon>
        <taxon>Viteae</taxon>
        <taxon>Vitis</taxon>
    </lineage>
</organism>
<proteinExistence type="predicted"/>
<dbReference type="SUPFAM" id="SSF53756">
    <property type="entry name" value="UDP-Glycosyltransferase/glycogen phosphorylase"/>
    <property type="match status" value="1"/>
</dbReference>
<comment type="caution">
    <text evidence="1">The sequence shown here is derived from an EMBL/GenBank/DDBJ whole genome shotgun (WGS) entry which is preliminary data.</text>
</comment>
<dbReference type="EMBL" id="QGNW01000236">
    <property type="protein sequence ID" value="RVW82742.1"/>
    <property type="molecule type" value="Genomic_DNA"/>
</dbReference>
<dbReference type="AlphaFoldDB" id="A0A438HE53"/>
<gene>
    <name evidence="1" type="ORF">CK203_046885</name>
</gene>
<evidence type="ECO:0000313" key="1">
    <source>
        <dbReference type="EMBL" id="RVW82742.1"/>
    </source>
</evidence>
<dbReference type="Gene3D" id="3.40.50.2000">
    <property type="entry name" value="Glycogen Phosphorylase B"/>
    <property type="match status" value="2"/>
</dbReference>
<dbReference type="Proteomes" id="UP000288805">
    <property type="component" value="Unassembled WGS sequence"/>
</dbReference>
<name>A0A438HE53_VITVI</name>
<sequence>MPQSTQRTSPGPAWVTQPHKDFIYLSSDSATSRPTFGKQPAGKHRRTLLARGLDLLEWLDQQPPAQSSMSHLEASQFLTKPRSPLVADGGLGTAAEGSEPSFCCLLLKPTGAGTLSLKEEEIKNKVDELLIDEKFKARAMELKEMTALNVKEGGKSHSNLKNFIEWIKS</sequence>
<protein>
    <submittedName>
        <fullName evidence="1">Uncharacterized protein</fullName>
    </submittedName>
</protein>
<evidence type="ECO:0000313" key="2">
    <source>
        <dbReference type="Proteomes" id="UP000288805"/>
    </source>
</evidence>
<reference evidence="1 2" key="1">
    <citation type="journal article" date="2018" name="PLoS Genet.">
        <title>Population sequencing reveals clonal diversity and ancestral inbreeding in the grapevine cultivar Chardonnay.</title>
        <authorList>
            <person name="Roach M.J."/>
            <person name="Johnson D.L."/>
            <person name="Bohlmann J."/>
            <person name="van Vuuren H.J."/>
            <person name="Jones S.J."/>
            <person name="Pretorius I.S."/>
            <person name="Schmidt S.A."/>
            <person name="Borneman A.R."/>
        </authorList>
    </citation>
    <scope>NUCLEOTIDE SEQUENCE [LARGE SCALE GENOMIC DNA]</scope>
    <source>
        <strain evidence="2">cv. Chardonnay</strain>
        <tissue evidence="1">Leaf</tissue>
    </source>
</reference>